<sequence>MKMSEQHLHALRQHVVLLDQNPILFSGSVKKNVEFGLGIRKIPRHQRLQRVKEMLHLVGMEKFIDFDSRGLSGGEVKRVALARALALSPDVLLCDEPTANVDVKNQEIILETLERINKEEGRSIIFSTHYLSQGQRLAHHTLLLENGVLGKLPREVLRDPGLS</sequence>
<organism evidence="2 3">
    <name type="scientific">Desulfomarina profundi</name>
    <dbReference type="NCBI Taxonomy" id="2772557"/>
    <lineage>
        <taxon>Bacteria</taxon>
        <taxon>Pseudomonadati</taxon>
        <taxon>Thermodesulfobacteriota</taxon>
        <taxon>Desulfobulbia</taxon>
        <taxon>Desulfobulbales</taxon>
        <taxon>Desulfobulbaceae</taxon>
        <taxon>Desulfomarina</taxon>
    </lineage>
</organism>
<dbReference type="InterPro" id="IPR003439">
    <property type="entry name" value="ABC_transporter-like_ATP-bd"/>
</dbReference>
<keyword evidence="3" id="KW-1185">Reference proteome</keyword>
<evidence type="ECO:0000313" key="2">
    <source>
        <dbReference type="EMBL" id="BCL63152.1"/>
    </source>
</evidence>
<dbReference type="EMBL" id="AP024086">
    <property type="protein sequence ID" value="BCL63152.1"/>
    <property type="molecule type" value="Genomic_DNA"/>
</dbReference>
<name>A0A8D5G073_9BACT</name>
<dbReference type="InterPro" id="IPR015854">
    <property type="entry name" value="ABC_transpr_LolD-like"/>
</dbReference>
<dbReference type="GO" id="GO:0022857">
    <property type="term" value="F:transmembrane transporter activity"/>
    <property type="evidence" value="ECO:0007669"/>
    <property type="project" value="TreeGrafter"/>
</dbReference>
<dbReference type="Proteomes" id="UP000826725">
    <property type="component" value="Chromosome"/>
</dbReference>
<protein>
    <recommendedName>
        <fullName evidence="1">ABC transporter domain-containing protein</fullName>
    </recommendedName>
</protein>
<dbReference type="GO" id="GO:0005886">
    <property type="term" value="C:plasma membrane"/>
    <property type="evidence" value="ECO:0007669"/>
    <property type="project" value="TreeGrafter"/>
</dbReference>
<evidence type="ECO:0000313" key="3">
    <source>
        <dbReference type="Proteomes" id="UP000826725"/>
    </source>
</evidence>
<dbReference type="PANTHER" id="PTHR24220">
    <property type="entry name" value="IMPORT ATP-BINDING PROTEIN"/>
    <property type="match status" value="1"/>
</dbReference>
<feature type="domain" description="ABC transporter" evidence="1">
    <location>
        <begin position="3"/>
        <end position="99"/>
    </location>
</feature>
<evidence type="ECO:0000259" key="1">
    <source>
        <dbReference type="Pfam" id="PF00005"/>
    </source>
</evidence>
<reference evidence="2" key="1">
    <citation type="submission" date="2020-09" db="EMBL/GenBank/DDBJ databases">
        <title>Desulfogranum mesoprofundum gen. nov., sp. nov., a novel mesophilic, sulfate-reducing chemolithoautotroph isolated from a deep-sea hydrothermal vent chimney in the Suiyo Seamount.</title>
        <authorList>
            <person name="Hashimoto Y."/>
            <person name="Nakagawa S."/>
        </authorList>
    </citation>
    <scope>NUCLEOTIDE SEQUENCE</scope>
    <source>
        <strain evidence="2">KT2</strain>
    </source>
</reference>
<dbReference type="Pfam" id="PF00005">
    <property type="entry name" value="ABC_tran"/>
    <property type="match status" value="1"/>
</dbReference>
<dbReference type="GO" id="GO:0016887">
    <property type="term" value="F:ATP hydrolysis activity"/>
    <property type="evidence" value="ECO:0007669"/>
    <property type="project" value="InterPro"/>
</dbReference>
<dbReference type="KEGG" id="dbk:DGMP_38450"/>
<gene>
    <name evidence="2" type="ORF">DGMP_38450</name>
</gene>
<proteinExistence type="predicted"/>
<dbReference type="GO" id="GO:0005524">
    <property type="term" value="F:ATP binding"/>
    <property type="evidence" value="ECO:0007669"/>
    <property type="project" value="InterPro"/>
</dbReference>
<dbReference type="AlphaFoldDB" id="A0A8D5G073"/>
<accession>A0A8D5G073</accession>